<feature type="domain" description="PCI" evidence="4">
    <location>
        <begin position="1"/>
        <end position="158"/>
    </location>
</feature>
<comment type="caution">
    <text evidence="5">The sequence shown here is derived from an EMBL/GenBank/DDBJ whole genome shotgun (WGS) entry which is preliminary data.</text>
</comment>
<dbReference type="EMBL" id="JAQMWT010000361">
    <property type="protein sequence ID" value="KAJ8603080.1"/>
    <property type="molecule type" value="Genomic_DNA"/>
</dbReference>
<comment type="similarity">
    <text evidence="1">Belongs to the CSN7/EIF3M family. CSN7 subfamily.</text>
</comment>
<proteinExistence type="inferred from homology"/>
<organism evidence="5 6">
    <name type="scientific">Chrysophaeum taylorii</name>
    <dbReference type="NCBI Taxonomy" id="2483200"/>
    <lineage>
        <taxon>Eukaryota</taxon>
        <taxon>Sar</taxon>
        <taxon>Stramenopiles</taxon>
        <taxon>Ochrophyta</taxon>
        <taxon>Pelagophyceae</taxon>
        <taxon>Pelagomonadales</taxon>
        <taxon>Pelagomonadaceae</taxon>
        <taxon>Chrysophaeum</taxon>
    </lineage>
</organism>
<dbReference type="InterPro" id="IPR045237">
    <property type="entry name" value="COPS7/eIF3m"/>
</dbReference>
<dbReference type="Pfam" id="PF22061">
    <property type="entry name" value="CSN7_HB_subdom"/>
    <property type="match status" value="1"/>
</dbReference>
<evidence type="ECO:0000256" key="1">
    <source>
        <dbReference type="ARBA" id="ARBA00008482"/>
    </source>
</evidence>
<evidence type="ECO:0000256" key="3">
    <source>
        <dbReference type="SAM" id="MobiDB-lite"/>
    </source>
</evidence>
<dbReference type="GO" id="GO:0008180">
    <property type="term" value="C:COP9 signalosome"/>
    <property type="evidence" value="ECO:0007669"/>
    <property type="project" value="UniProtKB-KW"/>
</dbReference>
<dbReference type="Proteomes" id="UP001230188">
    <property type="component" value="Unassembled WGS sequence"/>
</dbReference>
<feature type="compositionally biased region" description="Basic and acidic residues" evidence="3">
    <location>
        <begin position="219"/>
        <end position="228"/>
    </location>
</feature>
<evidence type="ECO:0000256" key="2">
    <source>
        <dbReference type="ARBA" id="ARBA00022790"/>
    </source>
</evidence>
<evidence type="ECO:0000313" key="5">
    <source>
        <dbReference type="EMBL" id="KAJ8603080.1"/>
    </source>
</evidence>
<evidence type="ECO:0000313" key="6">
    <source>
        <dbReference type="Proteomes" id="UP001230188"/>
    </source>
</evidence>
<dbReference type="Pfam" id="PF01399">
    <property type="entry name" value="PCI"/>
    <property type="match status" value="1"/>
</dbReference>
<keyword evidence="6" id="KW-1185">Reference proteome</keyword>
<protein>
    <recommendedName>
        <fullName evidence="4">PCI domain-containing protein</fullName>
    </recommendedName>
</protein>
<keyword evidence="2" id="KW-0736">Signalosome</keyword>
<feature type="region of interest" description="Disordered" evidence="3">
    <location>
        <begin position="219"/>
        <end position="261"/>
    </location>
</feature>
<dbReference type="PROSITE" id="PS50250">
    <property type="entry name" value="PCI"/>
    <property type="match status" value="1"/>
</dbReference>
<dbReference type="InterPro" id="IPR000717">
    <property type="entry name" value="PCI_dom"/>
</dbReference>
<sequence length="261" mass="29273">MEGVMGEDHQALEQFTLLAKSLKGRAVVGIIQQTLSSKRVFVFGELLAMPNVQALRETEHAPYLLLLELFAYGRYSQYRSTEGLPELNPQQTLKLRQLSIVSIAREREVVPYALLHDELDVADVRNLEDVIIETIYAGLVSGKMDQKSKLFRVARAAARDVAVEDVPAMAAKLKQWAETADKLVAALDQNRQLGTQMRQEKKDRAAALESTVQELKKNLKDSADHTVAPDRLGAASYDGMDLERPKRRGKRSRMPFGRGRD</sequence>
<dbReference type="PANTHER" id="PTHR15350">
    <property type="entry name" value="COP9 SIGNALOSOME COMPLEX SUBUNIT 7/DENDRITIC CELL PROTEIN GA17"/>
    <property type="match status" value="1"/>
</dbReference>
<dbReference type="AlphaFoldDB" id="A0AAD7UDE2"/>
<name>A0AAD7UDE2_9STRA</name>
<evidence type="ECO:0000259" key="4">
    <source>
        <dbReference type="PROSITE" id="PS50250"/>
    </source>
</evidence>
<gene>
    <name evidence="5" type="ORF">CTAYLR_006681</name>
</gene>
<reference evidence="5" key="1">
    <citation type="submission" date="2023-01" db="EMBL/GenBank/DDBJ databases">
        <title>Metagenome sequencing of chrysophaentin producing Chrysophaeum taylorii.</title>
        <authorList>
            <person name="Davison J."/>
            <person name="Bewley C."/>
        </authorList>
    </citation>
    <scope>NUCLEOTIDE SEQUENCE</scope>
    <source>
        <strain evidence="5">NIES-1699</strain>
    </source>
</reference>
<dbReference type="PANTHER" id="PTHR15350:SF5">
    <property type="entry name" value="COP9 SIGNALOSOME COMPLEX SUBUNIT 7"/>
    <property type="match status" value="1"/>
</dbReference>
<accession>A0AAD7UDE2</accession>
<dbReference type="SMART" id="SM00088">
    <property type="entry name" value="PINT"/>
    <property type="match status" value="1"/>
</dbReference>